<proteinExistence type="predicted"/>
<name>A0A8X6S7I8_TRICX</name>
<protein>
    <submittedName>
        <fullName evidence="1">Uncharacterized protein</fullName>
    </submittedName>
</protein>
<organism evidence="1 2">
    <name type="scientific">Trichonephila clavipes</name>
    <name type="common">Golden silk orbweaver</name>
    <name type="synonym">Nephila clavipes</name>
    <dbReference type="NCBI Taxonomy" id="2585209"/>
    <lineage>
        <taxon>Eukaryota</taxon>
        <taxon>Metazoa</taxon>
        <taxon>Ecdysozoa</taxon>
        <taxon>Arthropoda</taxon>
        <taxon>Chelicerata</taxon>
        <taxon>Arachnida</taxon>
        <taxon>Araneae</taxon>
        <taxon>Araneomorphae</taxon>
        <taxon>Entelegynae</taxon>
        <taxon>Araneoidea</taxon>
        <taxon>Nephilidae</taxon>
        <taxon>Trichonephila</taxon>
    </lineage>
</organism>
<evidence type="ECO:0000313" key="2">
    <source>
        <dbReference type="Proteomes" id="UP000887159"/>
    </source>
</evidence>
<evidence type="ECO:0000313" key="1">
    <source>
        <dbReference type="EMBL" id="GFY06238.1"/>
    </source>
</evidence>
<dbReference type="AlphaFoldDB" id="A0A8X6S7I8"/>
<dbReference type="EMBL" id="BMAU01021258">
    <property type="protein sequence ID" value="GFY06238.1"/>
    <property type="molecule type" value="Genomic_DNA"/>
</dbReference>
<comment type="caution">
    <text evidence="1">The sequence shown here is derived from an EMBL/GenBank/DDBJ whole genome shotgun (WGS) entry which is preliminary data.</text>
</comment>
<keyword evidence="2" id="KW-1185">Reference proteome</keyword>
<gene>
    <name evidence="1" type="ORF">TNCV_2680321</name>
</gene>
<sequence length="90" mass="10547">MYSFTNWDRSAGALSERRYPSSARTEAIYDKWIFSNDVFEKFITSAICASVCDDEPFEHIRIPAQHFQHSVKSIVQRLHRLRWNIGPLSN</sequence>
<reference evidence="1" key="1">
    <citation type="submission" date="2020-08" db="EMBL/GenBank/DDBJ databases">
        <title>Multicomponent nature underlies the extraordinary mechanical properties of spider dragline silk.</title>
        <authorList>
            <person name="Kono N."/>
            <person name="Nakamura H."/>
            <person name="Mori M."/>
            <person name="Yoshida Y."/>
            <person name="Ohtoshi R."/>
            <person name="Malay A.D."/>
            <person name="Moran D.A.P."/>
            <person name="Tomita M."/>
            <person name="Numata K."/>
            <person name="Arakawa K."/>
        </authorList>
    </citation>
    <scope>NUCLEOTIDE SEQUENCE</scope>
</reference>
<accession>A0A8X6S7I8</accession>
<dbReference type="Proteomes" id="UP000887159">
    <property type="component" value="Unassembled WGS sequence"/>
</dbReference>